<evidence type="ECO:0000313" key="1">
    <source>
        <dbReference type="EMBL" id="KAJ3479921.1"/>
    </source>
</evidence>
<protein>
    <submittedName>
        <fullName evidence="1">Uncharacterized protein</fullName>
    </submittedName>
</protein>
<proteinExistence type="predicted"/>
<name>A0ACC1QJN9_9HYPO</name>
<organism evidence="1 2">
    <name type="scientific">Lecanicillium saksenae</name>
    <dbReference type="NCBI Taxonomy" id="468837"/>
    <lineage>
        <taxon>Eukaryota</taxon>
        <taxon>Fungi</taxon>
        <taxon>Dikarya</taxon>
        <taxon>Ascomycota</taxon>
        <taxon>Pezizomycotina</taxon>
        <taxon>Sordariomycetes</taxon>
        <taxon>Hypocreomycetidae</taxon>
        <taxon>Hypocreales</taxon>
        <taxon>Cordycipitaceae</taxon>
        <taxon>Lecanicillium</taxon>
    </lineage>
</organism>
<comment type="caution">
    <text evidence="1">The sequence shown here is derived from an EMBL/GenBank/DDBJ whole genome shotgun (WGS) entry which is preliminary data.</text>
</comment>
<accession>A0ACC1QJN9</accession>
<keyword evidence="2" id="KW-1185">Reference proteome</keyword>
<reference evidence="1" key="1">
    <citation type="submission" date="2022-07" db="EMBL/GenBank/DDBJ databases">
        <title>Genome Sequence of Lecanicillium saksenae.</title>
        <authorList>
            <person name="Buettner E."/>
        </authorList>
    </citation>
    <scope>NUCLEOTIDE SEQUENCE</scope>
    <source>
        <strain evidence="1">VT-O1</strain>
    </source>
</reference>
<evidence type="ECO:0000313" key="2">
    <source>
        <dbReference type="Proteomes" id="UP001148737"/>
    </source>
</evidence>
<sequence length="281" mass="31071">MRDRYIIVDKLGFGGYSTVWLARDKLKQRYVALKINIANFQSREAKILKTLSVPVSPNPILRDGSVFLPKVLDEFRIDSPNGRHSCYAMEVAGSDLREISFSRLFSLEVSHALAYSLVLAVAYSHSLGIARGDLHLRNMILKLPSSLDSLSIDQFYAKYGKPELVEAIRCDGQPLPPGCPAKAVIPLSLSGPAESCTLNEAKLTLRDFGSAFSPAEQEHLGKDCHTPPPYRAPKATFEPDKPLYFASDIWSLATALWEIIGMKAVFSTDYVSADEIIAQHV</sequence>
<dbReference type="EMBL" id="JANAKD010001392">
    <property type="protein sequence ID" value="KAJ3479921.1"/>
    <property type="molecule type" value="Genomic_DNA"/>
</dbReference>
<gene>
    <name evidence="1" type="ORF">NLG97_g8190</name>
</gene>
<dbReference type="Proteomes" id="UP001148737">
    <property type="component" value="Unassembled WGS sequence"/>
</dbReference>